<feature type="domain" description="Glycosyltransferase 2-like" evidence="3">
    <location>
        <begin position="10"/>
        <end position="133"/>
    </location>
</feature>
<dbReference type="GO" id="GO:0016757">
    <property type="term" value="F:glycosyltransferase activity"/>
    <property type="evidence" value="ECO:0007669"/>
    <property type="project" value="UniProtKB-KW"/>
</dbReference>
<dbReference type="PANTHER" id="PTHR22916">
    <property type="entry name" value="GLYCOSYLTRANSFERASE"/>
    <property type="match status" value="1"/>
</dbReference>
<evidence type="ECO:0000256" key="2">
    <source>
        <dbReference type="ARBA" id="ARBA00022679"/>
    </source>
</evidence>
<proteinExistence type="predicted"/>
<dbReference type="SUPFAM" id="SSF53448">
    <property type="entry name" value="Nucleotide-diphospho-sugar transferases"/>
    <property type="match status" value="1"/>
</dbReference>
<reference evidence="4 5" key="1">
    <citation type="journal article" date="2016" name="BMC Genomics">
        <title>Consensus pan-genome assembly of the specialised wine bacterium Oenococcus oeni.</title>
        <authorList>
            <person name="Sternes P.R."/>
            <person name="Borneman A.R."/>
        </authorList>
    </citation>
    <scope>NUCLEOTIDE SEQUENCE [LARGE SCALE GENOMIC DNA]</scope>
    <source>
        <strain evidence="4 5">AWRIB661</strain>
    </source>
</reference>
<dbReference type="Proteomes" id="UP000181728">
    <property type="component" value="Unassembled WGS sequence"/>
</dbReference>
<dbReference type="InterPro" id="IPR029044">
    <property type="entry name" value="Nucleotide-diphossugar_trans"/>
</dbReference>
<dbReference type="EMBL" id="MLOK01000056">
    <property type="protein sequence ID" value="OIM20500.1"/>
    <property type="molecule type" value="Genomic_DNA"/>
</dbReference>
<keyword evidence="1" id="KW-0328">Glycosyltransferase</keyword>
<evidence type="ECO:0000313" key="5">
    <source>
        <dbReference type="Proteomes" id="UP000181728"/>
    </source>
</evidence>
<keyword evidence="2 4" id="KW-0808">Transferase</keyword>
<protein>
    <submittedName>
        <fullName evidence="4">Glycoside transferase family 2</fullName>
    </submittedName>
</protein>
<comment type="caution">
    <text evidence="4">The sequence shown here is derived from an EMBL/GenBank/DDBJ whole genome shotgun (WGS) entry which is preliminary data.</text>
</comment>
<dbReference type="AlphaFoldDB" id="A0A483C9G7"/>
<evidence type="ECO:0000256" key="1">
    <source>
        <dbReference type="ARBA" id="ARBA00022676"/>
    </source>
</evidence>
<evidence type="ECO:0000259" key="3">
    <source>
        <dbReference type="Pfam" id="PF00535"/>
    </source>
</evidence>
<dbReference type="PANTHER" id="PTHR22916:SF51">
    <property type="entry name" value="GLYCOSYLTRANSFERASE EPSH-RELATED"/>
    <property type="match status" value="1"/>
</dbReference>
<sequence length="327" mass="38611">MKNEPEPLVSVIMPVYNQLDFLDPAIKSILRQSYSNLELIIVDDGSNLETKKFLSQVAASDQRIKIFHQVNAGQSVARNNGLSRAKGTYIYFMDSDDLVDTDLFKQSIRLLRQSQADLIIFDIGELNEKNERVLMGDGPNYQRSKLISTEEALSLIIRYSRFVAPFNYFARKDIYTENQITFPENMIFEDQISTPTVYSHAGKIVFLAGGPFYWYRRRGNSATGEKWTKNLKQTITDLFFALDKERQIYLNFFNEKYIDNWHFHRMIRFYNFYFPFNIRKEFSKKMKDDIVSIGINSLTRREKMTYRAASSSYINYFYRNFRKIKDM</sequence>
<dbReference type="Gene3D" id="3.90.550.10">
    <property type="entry name" value="Spore Coat Polysaccharide Biosynthesis Protein SpsA, Chain A"/>
    <property type="match status" value="1"/>
</dbReference>
<gene>
    <name evidence="4" type="ORF">ATX59_08615</name>
</gene>
<accession>A0A483C9G7</accession>
<evidence type="ECO:0000313" key="4">
    <source>
        <dbReference type="EMBL" id="OIM20500.1"/>
    </source>
</evidence>
<dbReference type="Pfam" id="PF00535">
    <property type="entry name" value="Glycos_transf_2"/>
    <property type="match status" value="1"/>
</dbReference>
<dbReference type="InterPro" id="IPR001173">
    <property type="entry name" value="Glyco_trans_2-like"/>
</dbReference>
<name>A0A483C9G7_OENOE</name>
<organism evidence="4 5">
    <name type="scientific">Oenococcus oeni</name>
    <name type="common">Leuconostoc oenos</name>
    <dbReference type="NCBI Taxonomy" id="1247"/>
    <lineage>
        <taxon>Bacteria</taxon>
        <taxon>Bacillati</taxon>
        <taxon>Bacillota</taxon>
        <taxon>Bacilli</taxon>
        <taxon>Lactobacillales</taxon>
        <taxon>Lactobacillaceae</taxon>
        <taxon>Oenococcus</taxon>
    </lineage>
</organism>